<gene>
    <name evidence="1" type="ORF">DIABBA_LOCUS10556</name>
</gene>
<dbReference type="PANTHER" id="PTHR46409:SF1">
    <property type="entry name" value="HTH PSQ-TYPE DOMAIN-CONTAINING PROTEIN"/>
    <property type="match status" value="1"/>
</dbReference>
<dbReference type="AlphaFoldDB" id="A0A9N9TAG1"/>
<evidence type="ECO:0000313" key="1">
    <source>
        <dbReference type="EMBL" id="CAG9837588.1"/>
    </source>
</evidence>
<dbReference type="Proteomes" id="UP001153709">
    <property type="component" value="Chromosome 7"/>
</dbReference>
<dbReference type="OrthoDB" id="8023395at2759"/>
<keyword evidence="2" id="KW-1185">Reference proteome</keyword>
<proteinExistence type="predicted"/>
<evidence type="ECO:0000313" key="2">
    <source>
        <dbReference type="Proteomes" id="UP001153709"/>
    </source>
</evidence>
<name>A0A9N9TAG1_DIABA</name>
<organism evidence="1 2">
    <name type="scientific">Diabrotica balteata</name>
    <name type="common">Banded cucumber beetle</name>
    <dbReference type="NCBI Taxonomy" id="107213"/>
    <lineage>
        <taxon>Eukaryota</taxon>
        <taxon>Metazoa</taxon>
        <taxon>Ecdysozoa</taxon>
        <taxon>Arthropoda</taxon>
        <taxon>Hexapoda</taxon>
        <taxon>Insecta</taxon>
        <taxon>Pterygota</taxon>
        <taxon>Neoptera</taxon>
        <taxon>Endopterygota</taxon>
        <taxon>Coleoptera</taxon>
        <taxon>Polyphaga</taxon>
        <taxon>Cucujiformia</taxon>
        <taxon>Chrysomeloidea</taxon>
        <taxon>Chrysomelidae</taxon>
        <taxon>Galerucinae</taxon>
        <taxon>Diabroticina</taxon>
        <taxon>Diabroticites</taxon>
        <taxon>Diabrotica</taxon>
    </lineage>
</organism>
<protein>
    <submittedName>
        <fullName evidence="1">Uncharacterized protein</fullName>
    </submittedName>
</protein>
<sequence>MLKTRTKIPTVDTNVREFLIPDLNFNASEYYELIDWQNCSVTIPPLLSTTTDEDIRKCINGEEIFPTTFLSFSCYTQAVERCVKVVT</sequence>
<accession>A0A9N9TAG1</accession>
<dbReference type="PANTHER" id="PTHR46409">
    <property type="entry name" value="HTH PSQ-TYPE DOMAIN-CONTAINING PROTEIN"/>
    <property type="match status" value="1"/>
</dbReference>
<dbReference type="EMBL" id="OU898282">
    <property type="protein sequence ID" value="CAG9837588.1"/>
    <property type="molecule type" value="Genomic_DNA"/>
</dbReference>
<reference evidence="1" key="1">
    <citation type="submission" date="2022-01" db="EMBL/GenBank/DDBJ databases">
        <authorList>
            <person name="King R."/>
        </authorList>
    </citation>
    <scope>NUCLEOTIDE SEQUENCE</scope>
</reference>